<dbReference type="EMBL" id="CAEX01002019">
    <property type="protein sequence ID" value="CCD18844.1"/>
    <property type="molecule type" value="Genomic_DNA"/>
</dbReference>
<feature type="region of interest" description="Disordered" evidence="1">
    <location>
        <begin position="1"/>
        <end position="22"/>
    </location>
</feature>
<dbReference type="Proteomes" id="UP000009027">
    <property type="component" value="Unassembled WGS sequence"/>
</dbReference>
<sequence>MSAGGNVFSSSRVASTSEKGPSAVLALPPAYRQTCDRIECLIAAGMPQITPFTVPPKSRVMTLPQPPHAEAGSAMSPCSFSSPERSLVSTLDSRSLMSRTATPRRARAKVEIKNFDMETAYAALLRRLNEKLDDEEKTFSPLS</sequence>
<evidence type="ECO:0000313" key="3">
    <source>
        <dbReference type="Proteomes" id="UP000009027"/>
    </source>
</evidence>
<feature type="region of interest" description="Disordered" evidence="1">
    <location>
        <begin position="57"/>
        <end position="81"/>
    </location>
</feature>
<dbReference type="OMA" id="SRHKHEV"/>
<protein>
    <submittedName>
        <fullName evidence="2">Uncharacterized protein</fullName>
    </submittedName>
</protein>
<dbReference type="VEuPathDB" id="TriTrypDB:TvY486_0015460"/>
<gene>
    <name evidence="2" type="ORF">TvY486_0015460</name>
</gene>
<dbReference type="AlphaFoldDB" id="F9WMT1"/>
<name>F9WMT1_TRYVY</name>
<evidence type="ECO:0000313" key="2">
    <source>
        <dbReference type="EMBL" id="CCD18844.1"/>
    </source>
</evidence>
<feature type="compositionally biased region" description="Polar residues" evidence="1">
    <location>
        <begin position="7"/>
        <end position="19"/>
    </location>
</feature>
<reference evidence="2 3" key="1">
    <citation type="journal article" date="2012" name="Proc. Natl. Acad. Sci. U.S.A.">
        <title>Antigenic diversity is generated by distinct evolutionary mechanisms in African trypanosome species.</title>
        <authorList>
            <person name="Jackson A.P."/>
            <person name="Berry A."/>
            <person name="Aslett M."/>
            <person name="Allison H.C."/>
            <person name="Burton P."/>
            <person name="Vavrova-Anderson J."/>
            <person name="Brown R."/>
            <person name="Browne H."/>
            <person name="Corton N."/>
            <person name="Hauser H."/>
            <person name="Gamble J."/>
            <person name="Gilderthorp R."/>
            <person name="Marcello L."/>
            <person name="McQuillan J."/>
            <person name="Otto T.D."/>
            <person name="Quail M.A."/>
            <person name="Sanders M.J."/>
            <person name="van Tonder A."/>
            <person name="Ginger M.L."/>
            <person name="Field M.C."/>
            <person name="Barry J.D."/>
            <person name="Hertz-Fowler C."/>
            <person name="Berriman M."/>
        </authorList>
    </citation>
    <scope>NUCLEOTIDE SEQUENCE</scope>
    <source>
        <strain evidence="2 3">Y486</strain>
    </source>
</reference>
<accession>F9WMT1</accession>
<proteinExistence type="predicted"/>
<keyword evidence="3" id="KW-1185">Reference proteome</keyword>
<organism evidence="2 3">
    <name type="scientific">Trypanosoma vivax (strain Y486)</name>
    <dbReference type="NCBI Taxonomy" id="1055687"/>
    <lineage>
        <taxon>Eukaryota</taxon>
        <taxon>Discoba</taxon>
        <taxon>Euglenozoa</taxon>
        <taxon>Kinetoplastea</taxon>
        <taxon>Metakinetoplastina</taxon>
        <taxon>Trypanosomatida</taxon>
        <taxon>Trypanosomatidae</taxon>
        <taxon>Trypanosoma</taxon>
        <taxon>Duttonella</taxon>
    </lineage>
</organism>
<evidence type="ECO:0000256" key="1">
    <source>
        <dbReference type="SAM" id="MobiDB-lite"/>
    </source>
</evidence>